<sequence length="241" mass="25972">GVGFAVDTSGNAFKTTPEGWEDIGVVNAQVKFYDVYAGENEEVYIAAGDGRVYRYDDSYNDWTPIGVTDETSMRSIDVYEQDGERQMVVLGNNGSVFQRDDGDRWEEIPSPTSAALFDLSLGSPDIAVGKAGTVIERPRGTTRDAGSSPDGDEFDGRGENDDGDQYGSDEDGSTSENGTTDGTAGDDPTEDDTADDTTEDEQTADDEESRSDEEIIAEIVDLLQELSDGDDDDLSLSDLFS</sequence>
<feature type="compositionally biased region" description="Acidic residues" evidence="1">
    <location>
        <begin position="161"/>
        <end position="173"/>
    </location>
</feature>
<feature type="region of interest" description="Disordered" evidence="1">
    <location>
        <begin position="130"/>
        <end position="214"/>
    </location>
</feature>
<gene>
    <name evidence="2" type="ORF">ACFSAU_03180</name>
</gene>
<comment type="caution">
    <text evidence="2">The sequence shown here is derived from an EMBL/GenBank/DDBJ whole genome shotgun (WGS) entry which is preliminary data.</text>
</comment>
<feature type="non-terminal residue" evidence="2">
    <location>
        <position position="1"/>
    </location>
</feature>
<feature type="compositionally biased region" description="Acidic residues" evidence="1">
    <location>
        <begin position="187"/>
        <end position="214"/>
    </location>
</feature>
<protein>
    <submittedName>
        <fullName evidence="2">WD40/YVTN/BNR-like repeat-containing protein</fullName>
    </submittedName>
</protein>
<proteinExistence type="predicted"/>
<dbReference type="Proteomes" id="UP001597139">
    <property type="component" value="Unassembled WGS sequence"/>
</dbReference>
<name>A0ABD6BPJ7_9EURY</name>
<dbReference type="AlphaFoldDB" id="A0ABD6BPJ7"/>
<dbReference type="RefSeq" id="WP_379821215.1">
    <property type="nucleotide sequence ID" value="NZ_JBHUCZ010000001.1"/>
</dbReference>
<evidence type="ECO:0000256" key="1">
    <source>
        <dbReference type="SAM" id="MobiDB-lite"/>
    </source>
</evidence>
<reference evidence="2 3" key="1">
    <citation type="journal article" date="2019" name="Int. J. Syst. Evol. Microbiol.">
        <title>The Global Catalogue of Microorganisms (GCM) 10K type strain sequencing project: providing services to taxonomists for standard genome sequencing and annotation.</title>
        <authorList>
            <consortium name="The Broad Institute Genomics Platform"/>
            <consortium name="The Broad Institute Genome Sequencing Center for Infectious Disease"/>
            <person name="Wu L."/>
            <person name="Ma J."/>
        </authorList>
    </citation>
    <scope>NUCLEOTIDE SEQUENCE [LARGE SCALE GENOMIC DNA]</scope>
    <source>
        <strain evidence="2 3">CGMCC 1.12859</strain>
    </source>
</reference>
<accession>A0ABD6BPJ7</accession>
<keyword evidence="3" id="KW-1185">Reference proteome</keyword>
<dbReference type="EMBL" id="JBHUCZ010000001">
    <property type="protein sequence ID" value="MFD1566484.1"/>
    <property type="molecule type" value="Genomic_DNA"/>
</dbReference>
<evidence type="ECO:0000313" key="2">
    <source>
        <dbReference type="EMBL" id="MFD1566484.1"/>
    </source>
</evidence>
<dbReference type="SUPFAM" id="SSF110296">
    <property type="entry name" value="Oligoxyloglucan reducing end-specific cellobiohydrolase"/>
    <property type="match status" value="1"/>
</dbReference>
<organism evidence="2 3">
    <name type="scientific">Halolamina litorea</name>
    <dbReference type="NCBI Taxonomy" id="1515593"/>
    <lineage>
        <taxon>Archaea</taxon>
        <taxon>Methanobacteriati</taxon>
        <taxon>Methanobacteriota</taxon>
        <taxon>Stenosarchaea group</taxon>
        <taxon>Halobacteria</taxon>
        <taxon>Halobacteriales</taxon>
        <taxon>Haloferacaceae</taxon>
    </lineage>
</organism>
<evidence type="ECO:0000313" key="3">
    <source>
        <dbReference type="Proteomes" id="UP001597139"/>
    </source>
</evidence>